<dbReference type="SFLD" id="SFLDG01123">
    <property type="entry name" value="methyltransferase_(Class_B)"/>
    <property type="match status" value="1"/>
</dbReference>
<dbReference type="GO" id="GO:0051539">
    <property type="term" value="F:4 iron, 4 sulfur cluster binding"/>
    <property type="evidence" value="ECO:0007669"/>
    <property type="project" value="UniProtKB-KW"/>
</dbReference>
<dbReference type="InterPro" id="IPR023404">
    <property type="entry name" value="rSAM_horseshoe"/>
</dbReference>
<dbReference type="InterPro" id="IPR006158">
    <property type="entry name" value="Cobalamin-bd"/>
</dbReference>
<evidence type="ECO:0000256" key="2">
    <source>
        <dbReference type="ARBA" id="ARBA00022691"/>
    </source>
</evidence>
<evidence type="ECO:0000259" key="6">
    <source>
        <dbReference type="PROSITE" id="PS51332"/>
    </source>
</evidence>
<dbReference type="PROSITE" id="PS51332">
    <property type="entry name" value="B12_BINDING"/>
    <property type="match status" value="1"/>
</dbReference>
<dbReference type="GO" id="GO:0003824">
    <property type="term" value="F:catalytic activity"/>
    <property type="evidence" value="ECO:0007669"/>
    <property type="project" value="InterPro"/>
</dbReference>
<keyword evidence="5" id="KW-0411">Iron-sulfur</keyword>
<dbReference type="InterPro" id="IPR058240">
    <property type="entry name" value="rSAM_sf"/>
</dbReference>
<dbReference type="SUPFAM" id="SSF102114">
    <property type="entry name" value="Radical SAM enzymes"/>
    <property type="match status" value="1"/>
</dbReference>
<evidence type="ECO:0000256" key="1">
    <source>
        <dbReference type="ARBA" id="ARBA00001966"/>
    </source>
</evidence>
<evidence type="ECO:0000256" key="5">
    <source>
        <dbReference type="ARBA" id="ARBA00023014"/>
    </source>
</evidence>
<feature type="domain" description="Radical SAM core" evidence="7">
    <location>
        <begin position="196"/>
        <end position="409"/>
    </location>
</feature>
<dbReference type="GO" id="GO:0005829">
    <property type="term" value="C:cytosol"/>
    <property type="evidence" value="ECO:0007669"/>
    <property type="project" value="TreeGrafter"/>
</dbReference>
<accession>A0A2H0M082</accession>
<dbReference type="Pfam" id="PF04055">
    <property type="entry name" value="Radical_SAM"/>
    <property type="match status" value="1"/>
</dbReference>
<name>A0A2H0M082_9BACT</name>
<comment type="caution">
    <text evidence="8">The sequence shown here is derived from an EMBL/GenBank/DDBJ whole genome shotgun (WGS) entry which is preliminary data.</text>
</comment>
<dbReference type="CDD" id="cd01335">
    <property type="entry name" value="Radical_SAM"/>
    <property type="match status" value="1"/>
</dbReference>
<evidence type="ECO:0000256" key="3">
    <source>
        <dbReference type="ARBA" id="ARBA00022723"/>
    </source>
</evidence>
<gene>
    <name evidence="8" type="ORF">COV72_00025</name>
</gene>
<dbReference type="SFLD" id="SFLDG01082">
    <property type="entry name" value="B12-binding_domain_containing"/>
    <property type="match status" value="1"/>
</dbReference>
<comment type="cofactor">
    <cofactor evidence="1">
        <name>[4Fe-4S] cluster</name>
        <dbReference type="ChEBI" id="CHEBI:49883"/>
    </cofactor>
</comment>
<dbReference type="Gene3D" id="3.40.50.280">
    <property type="entry name" value="Cobalamin-binding domain"/>
    <property type="match status" value="1"/>
</dbReference>
<dbReference type="PANTHER" id="PTHR43409:SF16">
    <property type="entry name" value="SLR0320 PROTEIN"/>
    <property type="match status" value="1"/>
</dbReference>
<dbReference type="CDD" id="cd02068">
    <property type="entry name" value="radical_SAM_B12_BD"/>
    <property type="match status" value="1"/>
</dbReference>
<dbReference type="InterPro" id="IPR006638">
    <property type="entry name" value="Elp3/MiaA/NifB-like_rSAM"/>
</dbReference>
<dbReference type="SMART" id="SM00729">
    <property type="entry name" value="Elp3"/>
    <property type="match status" value="1"/>
</dbReference>
<dbReference type="GO" id="GO:0046872">
    <property type="term" value="F:metal ion binding"/>
    <property type="evidence" value="ECO:0007669"/>
    <property type="project" value="UniProtKB-KW"/>
</dbReference>
<protein>
    <submittedName>
        <fullName evidence="8">Uncharacterized protein</fullName>
    </submittedName>
</protein>
<organism evidence="8 9">
    <name type="scientific">Candidatus Ghiorseimicrobium undicola</name>
    <dbReference type="NCBI Taxonomy" id="1974746"/>
    <lineage>
        <taxon>Bacteria</taxon>
        <taxon>Pseudomonadati</taxon>
        <taxon>Candidatus Omnitrophota</taxon>
        <taxon>Candidatus Ghiorseimicrobium</taxon>
    </lineage>
</organism>
<proteinExistence type="predicted"/>
<reference evidence="8 9" key="1">
    <citation type="submission" date="2017-09" db="EMBL/GenBank/DDBJ databases">
        <title>Depth-based differentiation of microbial function through sediment-hosted aquifers and enrichment of novel symbionts in the deep terrestrial subsurface.</title>
        <authorList>
            <person name="Probst A.J."/>
            <person name="Ladd B."/>
            <person name="Jarett J.K."/>
            <person name="Geller-Mcgrath D.E."/>
            <person name="Sieber C.M."/>
            <person name="Emerson J.B."/>
            <person name="Anantharaman K."/>
            <person name="Thomas B.C."/>
            <person name="Malmstrom R."/>
            <person name="Stieglmeier M."/>
            <person name="Klingl A."/>
            <person name="Woyke T."/>
            <person name="Ryan C.M."/>
            <person name="Banfield J.F."/>
        </authorList>
    </citation>
    <scope>NUCLEOTIDE SEQUENCE [LARGE SCALE GENOMIC DNA]</scope>
    <source>
        <strain evidence="8">CG11_big_fil_rev_8_21_14_0_20_42_13</strain>
    </source>
</reference>
<keyword evidence="3" id="KW-0479">Metal-binding</keyword>
<dbReference type="InterPro" id="IPR034466">
    <property type="entry name" value="Methyltransferase_Class_B"/>
</dbReference>
<evidence type="ECO:0000259" key="7">
    <source>
        <dbReference type="PROSITE" id="PS51918"/>
    </source>
</evidence>
<evidence type="ECO:0000313" key="9">
    <source>
        <dbReference type="Proteomes" id="UP000229641"/>
    </source>
</evidence>
<feature type="domain" description="B12-binding" evidence="6">
    <location>
        <begin position="18"/>
        <end position="156"/>
    </location>
</feature>
<dbReference type="GO" id="GO:0031419">
    <property type="term" value="F:cobalamin binding"/>
    <property type="evidence" value="ECO:0007669"/>
    <property type="project" value="InterPro"/>
</dbReference>
<keyword evidence="2" id="KW-0949">S-adenosyl-L-methionine</keyword>
<dbReference type="PANTHER" id="PTHR43409">
    <property type="entry name" value="ANAEROBIC MAGNESIUM-PROTOPORPHYRIN IX MONOMETHYL ESTER CYCLASE-RELATED"/>
    <property type="match status" value="1"/>
</dbReference>
<dbReference type="SFLD" id="SFLDS00029">
    <property type="entry name" value="Radical_SAM"/>
    <property type="match status" value="1"/>
</dbReference>
<dbReference type="InterPro" id="IPR007197">
    <property type="entry name" value="rSAM"/>
</dbReference>
<dbReference type="Gene3D" id="3.80.30.20">
    <property type="entry name" value="tm_1862 like domain"/>
    <property type="match status" value="1"/>
</dbReference>
<dbReference type="Pfam" id="PF02310">
    <property type="entry name" value="B12-binding"/>
    <property type="match status" value="1"/>
</dbReference>
<dbReference type="AlphaFoldDB" id="A0A2H0M082"/>
<dbReference type="InterPro" id="IPR051198">
    <property type="entry name" value="BchE-like"/>
</dbReference>
<evidence type="ECO:0000256" key="4">
    <source>
        <dbReference type="ARBA" id="ARBA00023004"/>
    </source>
</evidence>
<keyword evidence="4" id="KW-0408">Iron</keyword>
<dbReference type="EMBL" id="PCWA01000001">
    <property type="protein sequence ID" value="PIQ90032.1"/>
    <property type="molecule type" value="Genomic_DNA"/>
</dbReference>
<dbReference type="PROSITE" id="PS51918">
    <property type="entry name" value="RADICAL_SAM"/>
    <property type="match status" value="1"/>
</dbReference>
<dbReference type="Proteomes" id="UP000229641">
    <property type="component" value="Unassembled WGS sequence"/>
</dbReference>
<sequence length="721" mass="81749">MRPKAKNKKFKILLLQLHGIDLLLTRNTPLNMPFAAGYLKAMLYKEGLLDEVDVEILDLNKTPLPGNARLVDLIVSRSPDLLGLTLFSFNSIQSLYIAENVKRRLPGLKVIVGGPEVTAETSYILNNPVVDIGCIGQGEVTFVQIVKDIMKNKSGYADIKGIFYKRSDRVNITPSREPIRELDSVPSPYIEGFINLNDYITAFIETYRGCYFKCTYCSYNKPYGYFSANRVQEEIEFLKQNGIKKIYFIDSNFILSPVFYDACERIIRLNTHNDLEFYADISVEHLDDKKADLLKACNFKGVEAGLQTINPATLKNIGRPLLNAEKFKKGIRLLTERKISCAVSVMIGLPQDTLKDIRKTAGFLRESKVGSALAQLLQVFPGTRIRREAKKYGIKYQRKPPYLMIESPYISKGEIKKAVGLYRNASVKQCNVGIFFSYSFCNFPLSLENKGRKKTSGETGLLDSGINKVIIELNEHLPLVKLGEKISRLAQQPFTIWFKASYLQKYLTPIKSFLSHIKKDNPFLVWNVVLETDGVVSFDIIEEIKKSVKAKENLSSDGCFLLEPLSVYIVCEKNREKGSSSLFKKLAPDAKFYCPLNISAADCWENKLDDILKEKGYAGVLMDFDKTLELSFIIRTLKTAIKRTRAQNKTMLFRNIAVYCLFSLIDQGQKNDNTSLIKPAPSRIIYINKDFNISSECLPDADAFLDLVEFQVKSLRALRKI</sequence>
<evidence type="ECO:0000313" key="8">
    <source>
        <dbReference type="EMBL" id="PIQ90032.1"/>
    </source>
</evidence>